<evidence type="ECO:0000259" key="10">
    <source>
        <dbReference type="PROSITE" id="PS50893"/>
    </source>
</evidence>
<dbReference type="SUPFAM" id="SSF52540">
    <property type="entry name" value="P-loop containing nucleoside triphosphate hydrolases"/>
    <property type="match status" value="1"/>
</dbReference>
<dbReference type="SUPFAM" id="SSF90123">
    <property type="entry name" value="ABC transporter transmembrane region"/>
    <property type="match status" value="1"/>
</dbReference>
<protein>
    <submittedName>
        <fullName evidence="12">ATP-binding cassette subfamily B protein</fullName>
    </submittedName>
</protein>
<feature type="transmembrane region" description="Helical" evidence="9">
    <location>
        <begin position="185"/>
        <end position="209"/>
    </location>
</feature>
<keyword evidence="7 9" id="KW-1133">Transmembrane helix</keyword>
<evidence type="ECO:0000259" key="11">
    <source>
        <dbReference type="PROSITE" id="PS50929"/>
    </source>
</evidence>
<dbReference type="RefSeq" id="WP_277870175.1">
    <property type="nucleotide sequence ID" value="NZ_REFI01000005.1"/>
</dbReference>
<dbReference type="Gene3D" id="3.40.50.300">
    <property type="entry name" value="P-loop containing nucleotide triphosphate hydrolases"/>
    <property type="match status" value="1"/>
</dbReference>
<evidence type="ECO:0000256" key="1">
    <source>
        <dbReference type="ARBA" id="ARBA00004651"/>
    </source>
</evidence>
<dbReference type="InterPro" id="IPR003593">
    <property type="entry name" value="AAA+_ATPase"/>
</dbReference>
<evidence type="ECO:0000256" key="9">
    <source>
        <dbReference type="SAM" id="Phobius"/>
    </source>
</evidence>
<evidence type="ECO:0000256" key="5">
    <source>
        <dbReference type="ARBA" id="ARBA00022741"/>
    </source>
</evidence>
<feature type="transmembrane region" description="Helical" evidence="9">
    <location>
        <begin position="112"/>
        <end position="134"/>
    </location>
</feature>
<evidence type="ECO:0000256" key="7">
    <source>
        <dbReference type="ARBA" id="ARBA00022989"/>
    </source>
</evidence>
<dbReference type="GO" id="GO:0005524">
    <property type="term" value="F:ATP binding"/>
    <property type="evidence" value="ECO:0007669"/>
    <property type="project" value="UniProtKB-KW"/>
</dbReference>
<dbReference type="SMART" id="SM00382">
    <property type="entry name" value="AAA"/>
    <property type="match status" value="1"/>
</dbReference>
<dbReference type="PROSITE" id="PS50893">
    <property type="entry name" value="ABC_TRANSPORTER_2"/>
    <property type="match status" value="1"/>
</dbReference>
<dbReference type="GO" id="GO:0016887">
    <property type="term" value="F:ATP hydrolysis activity"/>
    <property type="evidence" value="ECO:0007669"/>
    <property type="project" value="InterPro"/>
</dbReference>
<comment type="similarity">
    <text evidence="2">Belongs to the ABC transporter superfamily.</text>
</comment>
<dbReference type="Pfam" id="PF00664">
    <property type="entry name" value="ABC_membrane"/>
    <property type="match status" value="1"/>
</dbReference>
<keyword evidence="13" id="KW-1185">Reference proteome</keyword>
<dbReference type="CDD" id="cd18547">
    <property type="entry name" value="ABC_6TM_Tm288_like"/>
    <property type="match status" value="1"/>
</dbReference>
<evidence type="ECO:0000256" key="6">
    <source>
        <dbReference type="ARBA" id="ARBA00022840"/>
    </source>
</evidence>
<dbReference type="PANTHER" id="PTHR43394:SF1">
    <property type="entry name" value="ATP-BINDING CASSETTE SUB-FAMILY B MEMBER 10, MITOCHONDRIAL"/>
    <property type="match status" value="1"/>
</dbReference>
<dbReference type="Gene3D" id="1.20.1560.10">
    <property type="entry name" value="ABC transporter type 1, transmembrane domain"/>
    <property type="match status" value="1"/>
</dbReference>
<keyword evidence="4 9" id="KW-0812">Transmembrane</keyword>
<dbReference type="AlphaFoldDB" id="A0A3M0A3B5"/>
<dbReference type="InterPro" id="IPR036640">
    <property type="entry name" value="ABC1_TM_sf"/>
</dbReference>
<keyword evidence="3" id="KW-0813">Transport</keyword>
<dbReference type="PROSITE" id="PS50929">
    <property type="entry name" value="ABC_TM1F"/>
    <property type="match status" value="1"/>
</dbReference>
<feature type="transmembrane region" description="Helical" evidence="9">
    <location>
        <begin position="301"/>
        <end position="325"/>
    </location>
</feature>
<organism evidence="12 13">
    <name type="scientific">Metamycoplasma subdolum</name>
    <dbReference type="NCBI Taxonomy" id="92407"/>
    <lineage>
        <taxon>Bacteria</taxon>
        <taxon>Bacillati</taxon>
        <taxon>Mycoplasmatota</taxon>
        <taxon>Mycoplasmoidales</taxon>
        <taxon>Metamycoplasmataceae</taxon>
        <taxon>Metamycoplasma</taxon>
    </lineage>
</organism>
<dbReference type="GO" id="GO:0005886">
    <property type="term" value="C:plasma membrane"/>
    <property type="evidence" value="ECO:0007669"/>
    <property type="project" value="UniProtKB-SubCell"/>
</dbReference>
<dbReference type="InterPro" id="IPR011527">
    <property type="entry name" value="ABC1_TM_dom"/>
</dbReference>
<keyword evidence="8 9" id="KW-0472">Membrane</keyword>
<gene>
    <name evidence="12" type="ORF">JN00_0191</name>
</gene>
<comment type="subcellular location">
    <subcellularLocation>
        <location evidence="1">Cell membrane</location>
        <topology evidence="1">Multi-pass membrane protein</topology>
    </subcellularLocation>
</comment>
<feature type="transmembrane region" description="Helical" evidence="9">
    <location>
        <begin position="70"/>
        <end position="92"/>
    </location>
</feature>
<dbReference type="InterPro" id="IPR003439">
    <property type="entry name" value="ABC_transporter-like_ATP-bd"/>
</dbReference>
<feature type="transmembrane region" description="Helical" evidence="9">
    <location>
        <begin position="331"/>
        <end position="348"/>
    </location>
</feature>
<dbReference type="GO" id="GO:0015421">
    <property type="term" value="F:ABC-type oligopeptide transporter activity"/>
    <property type="evidence" value="ECO:0007669"/>
    <property type="project" value="TreeGrafter"/>
</dbReference>
<dbReference type="EMBL" id="REFI01000005">
    <property type="protein sequence ID" value="RMA79137.1"/>
    <property type="molecule type" value="Genomic_DNA"/>
</dbReference>
<evidence type="ECO:0000256" key="4">
    <source>
        <dbReference type="ARBA" id="ARBA00022692"/>
    </source>
</evidence>
<keyword evidence="6 12" id="KW-0067">ATP-binding</keyword>
<feature type="domain" description="ABC transporter" evidence="10">
    <location>
        <begin position="401"/>
        <end position="637"/>
    </location>
</feature>
<comment type="caution">
    <text evidence="12">The sequence shown here is derived from an EMBL/GenBank/DDBJ whole genome shotgun (WGS) entry which is preliminary data.</text>
</comment>
<accession>A0A3M0A3B5</accession>
<dbReference type="InterPro" id="IPR027417">
    <property type="entry name" value="P-loop_NTPase"/>
</dbReference>
<proteinExistence type="inferred from homology"/>
<feature type="domain" description="ABC transmembrane type-1" evidence="11">
    <location>
        <begin position="72"/>
        <end position="367"/>
    </location>
</feature>
<evidence type="ECO:0000313" key="12">
    <source>
        <dbReference type="EMBL" id="RMA79137.1"/>
    </source>
</evidence>
<dbReference type="InterPro" id="IPR039421">
    <property type="entry name" value="Type_1_exporter"/>
</dbReference>
<sequence length="642" mass="72186">MSKKIKNQDIDIEQLFSSSSQDLNNTIVDPKKKVKDMSVEERRKHFAILKKAKKYSFKKLLSYLNQRKGLFFWVIFLNFISAICLTGSTYGIGLVLDEFINTDFLMHNFDGFKFWGAISLVAGFYLIQEIITLVSATLSTKSGAITTLIMRDEAYKALMKMPISYFESQDAGKLMSIFSNDIENISYGLTACLSPVFQTLFISITTLGFMLYSSLYLTLISIGIMILLYPLVAILMAKAIPHFGKQQSRIASINGYIEENLAAQHLIRAYGQAKNIEDEFNIKNKKLFKSNFKASLFSGIIYPYTFSASMILQFVVTIIGSIFLITNIGTGWGTAYTIGSLTSFLIFVRRTTNQVIRMIENMAQIQMTLVSAIRVIFLINLKPPVDQTTLANMPEKVEGNIEFKNVNFSYDPNSPTLQLKNANLKAKKGDVIAIVGPTGAGKTTIINLLSKFYVPNSGEVLMDNFSSTQINEQSWRDQISIVLQDTFLFKETILENLRYAKLDATDEEIYEAAKLSKAHEFISQLENGYQEIINEGGSNLSQGERQLLAITRAILANKNILILDEATSNVDTRTEKQLQEAMLTLMKGKTSFVIAHRLSTIVNSDLILVVNDGQIIEKGTHHTLLAQKGFYEKLYHLSFSED</sequence>
<keyword evidence="5" id="KW-0547">Nucleotide-binding</keyword>
<evidence type="ECO:0000313" key="13">
    <source>
        <dbReference type="Proteomes" id="UP000267246"/>
    </source>
</evidence>
<evidence type="ECO:0000256" key="3">
    <source>
        <dbReference type="ARBA" id="ARBA00022448"/>
    </source>
</evidence>
<dbReference type="Proteomes" id="UP000267246">
    <property type="component" value="Unassembled WGS sequence"/>
</dbReference>
<dbReference type="Pfam" id="PF00005">
    <property type="entry name" value="ABC_tran"/>
    <property type="match status" value="1"/>
</dbReference>
<reference evidence="12 13" key="1">
    <citation type="submission" date="2018-10" db="EMBL/GenBank/DDBJ databases">
        <title>Genomic Encyclopedia of Archaeal and Bacterial Type Strains, Phase II (KMG-II): from individual species to whole genera.</title>
        <authorList>
            <person name="Goeker M."/>
        </authorList>
    </citation>
    <scope>NUCLEOTIDE SEQUENCE [LARGE SCALE GENOMIC DNA]</scope>
    <source>
        <strain evidence="12 13">ATCC 29870</strain>
    </source>
</reference>
<dbReference type="FunFam" id="3.40.50.300:FF:000287">
    <property type="entry name" value="Multidrug ABC transporter ATP-binding protein"/>
    <property type="match status" value="1"/>
</dbReference>
<feature type="transmembrane region" description="Helical" evidence="9">
    <location>
        <begin position="215"/>
        <end position="237"/>
    </location>
</feature>
<dbReference type="PANTHER" id="PTHR43394">
    <property type="entry name" value="ATP-DEPENDENT PERMEASE MDL1, MITOCHONDRIAL"/>
    <property type="match status" value="1"/>
</dbReference>
<dbReference type="CDD" id="cd03254">
    <property type="entry name" value="ABCC_Glucan_exporter_like"/>
    <property type="match status" value="1"/>
</dbReference>
<name>A0A3M0A3B5_9BACT</name>
<evidence type="ECO:0000256" key="2">
    <source>
        <dbReference type="ARBA" id="ARBA00005417"/>
    </source>
</evidence>
<evidence type="ECO:0000256" key="8">
    <source>
        <dbReference type="ARBA" id="ARBA00023136"/>
    </source>
</evidence>